<keyword evidence="3" id="KW-1185">Reference proteome</keyword>
<dbReference type="Pfam" id="PF13619">
    <property type="entry name" value="KTSC"/>
    <property type="match status" value="1"/>
</dbReference>
<dbReference type="EMBL" id="BMIR01000009">
    <property type="protein sequence ID" value="GGE43097.1"/>
    <property type="molecule type" value="Genomic_DNA"/>
</dbReference>
<accession>A0A8J2YHI7</accession>
<proteinExistence type="predicted"/>
<evidence type="ECO:0000313" key="3">
    <source>
        <dbReference type="Proteomes" id="UP000628775"/>
    </source>
</evidence>
<gene>
    <name evidence="2" type="ORF">GCM10011391_22400</name>
</gene>
<dbReference type="InterPro" id="IPR025309">
    <property type="entry name" value="KTSC_dom"/>
</dbReference>
<dbReference type="AlphaFoldDB" id="A0A8J2YHI7"/>
<organism evidence="2 3">
    <name type="scientific">Pullulanibacillus camelliae</name>
    <dbReference type="NCBI Taxonomy" id="1707096"/>
    <lineage>
        <taxon>Bacteria</taxon>
        <taxon>Bacillati</taxon>
        <taxon>Bacillota</taxon>
        <taxon>Bacilli</taxon>
        <taxon>Bacillales</taxon>
        <taxon>Sporolactobacillaceae</taxon>
        <taxon>Pullulanibacillus</taxon>
    </lineage>
</organism>
<evidence type="ECO:0000259" key="1">
    <source>
        <dbReference type="Pfam" id="PF13619"/>
    </source>
</evidence>
<comment type="caution">
    <text evidence="2">The sequence shown here is derived from an EMBL/GenBank/DDBJ whole genome shotgun (WGS) entry which is preliminary data.</text>
</comment>
<dbReference type="RefSeq" id="WP_188693709.1">
    <property type="nucleotide sequence ID" value="NZ_BMIR01000009.1"/>
</dbReference>
<feature type="domain" description="KTSC" evidence="1">
    <location>
        <begin position="17"/>
        <end position="66"/>
    </location>
</feature>
<evidence type="ECO:0000313" key="2">
    <source>
        <dbReference type="EMBL" id="GGE43097.1"/>
    </source>
</evidence>
<sequence length="79" mass="9417">MPKIHFDRTLSHLETFDTIAYNPLTETLTVYFDNGETAYFSSVPEKVIFYWLITENKEAYLKETIMKKRTDRVDAVQQY</sequence>
<reference evidence="2" key="2">
    <citation type="submission" date="2020-09" db="EMBL/GenBank/DDBJ databases">
        <authorList>
            <person name="Sun Q."/>
            <person name="Zhou Y."/>
        </authorList>
    </citation>
    <scope>NUCLEOTIDE SEQUENCE</scope>
    <source>
        <strain evidence="2">CGMCC 1.15371</strain>
    </source>
</reference>
<reference evidence="2" key="1">
    <citation type="journal article" date="2014" name="Int. J. Syst. Evol. Microbiol.">
        <title>Complete genome sequence of Corynebacterium casei LMG S-19264T (=DSM 44701T), isolated from a smear-ripened cheese.</title>
        <authorList>
            <consortium name="US DOE Joint Genome Institute (JGI-PGF)"/>
            <person name="Walter F."/>
            <person name="Albersmeier A."/>
            <person name="Kalinowski J."/>
            <person name="Ruckert C."/>
        </authorList>
    </citation>
    <scope>NUCLEOTIDE SEQUENCE</scope>
    <source>
        <strain evidence="2">CGMCC 1.15371</strain>
    </source>
</reference>
<protein>
    <recommendedName>
        <fullName evidence="1">KTSC domain-containing protein</fullName>
    </recommendedName>
</protein>
<name>A0A8J2YHI7_9BACL</name>
<dbReference type="Proteomes" id="UP000628775">
    <property type="component" value="Unassembled WGS sequence"/>
</dbReference>